<gene>
    <name evidence="1" type="ORF">AQUSIP_12860</name>
</gene>
<sequence>MYSSYDPVSANIGNTNNKVRTPRGFVSINGTQVFWKRATINNTRYAAASTFSVTIPISTLPKNMPLATLLTTGKITVQINAGNSTATNPNTVTASDLPMLILGDADDIAYDPKQSLITLTGRDYVSYFIENKINNNLFNTAGTGIDIRGILSLGVDGVQSPSSSEIISKIATARNLTPFVTRTATPFGAYLNNPQNQYTMLSTNSTEWDLMTFLAREEGFDLFVLGNNLYFQPKDESNPYRIVMDTPFFSTPGEIPNSNVTEIQFKRNMRLSKDIIVNVYTYDVYKNKQLLSTATLSHNNVTDDGVGDAVYNFVFPSLTQAQANNKARQLLLDISQHEMEIDFTMPADEIITAHSVISVIGTNTAFDQNYYVNNIMRELDYQTGYLMTVNAKNQSPYTLQAQ</sequence>
<dbReference type="SUPFAM" id="SSF69279">
    <property type="entry name" value="Phage tail proteins"/>
    <property type="match status" value="1"/>
</dbReference>
<reference evidence="1 2" key="1">
    <citation type="submission" date="2019-08" db="EMBL/GenBank/DDBJ databases">
        <authorList>
            <person name="Guy L."/>
        </authorList>
    </citation>
    <scope>NUCLEOTIDE SEQUENCE [LARGE SCALE GENOMIC DNA]</scope>
    <source>
        <strain evidence="1 2">SGT-108</strain>
    </source>
</reference>
<evidence type="ECO:0000313" key="2">
    <source>
        <dbReference type="Proteomes" id="UP000324194"/>
    </source>
</evidence>
<proteinExistence type="predicted"/>
<dbReference type="Proteomes" id="UP000324194">
    <property type="component" value="Chromosome 1"/>
</dbReference>
<dbReference type="RefSeq" id="WP_148339241.1">
    <property type="nucleotide sequence ID" value="NZ_LR699119.1"/>
</dbReference>
<dbReference type="EMBL" id="LR699119">
    <property type="protein sequence ID" value="VVC75985.1"/>
    <property type="molecule type" value="Genomic_DNA"/>
</dbReference>
<dbReference type="KEGG" id="asip:AQUSIP_12860"/>
<protein>
    <submittedName>
        <fullName evidence="1">Uncharacterized protein</fullName>
    </submittedName>
</protein>
<evidence type="ECO:0000313" key="1">
    <source>
        <dbReference type="EMBL" id="VVC75985.1"/>
    </source>
</evidence>
<dbReference type="OrthoDB" id="8586932at2"/>
<name>A0A5E4PHB3_9COXI</name>
<keyword evidence="2" id="KW-1185">Reference proteome</keyword>
<dbReference type="AlphaFoldDB" id="A0A5E4PHB3"/>
<organism evidence="1 2">
    <name type="scientific">Aquicella siphonis</name>
    <dbReference type="NCBI Taxonomy" id="254247"/>
    <lineage>
        <taxon>Bacteria</taxon>
        <taxon>Pseudomonadati</taxon>
        <taxon>Pseudomonadota</taxon>
        <taxon>Gammaproteobacteria</taxon>
        <taxon>Legionellales</taxon>
        <taxon>Coxiellaceae</taxon>
        <taxon>Aquicella</taxon>
    </lineage>
</organism>
<accession>A0A5E4PHB3</accession>